<dbReference type="PROSITE" id="PS52016">
    <property type="entry name" value="TONB_DEPENDENT_REC_3"/>
    <property type="match status" value="1"/>
</dbReference>
<dbReference type="GO" id="GO:0030246">
    <property type="term" value="F:carbohydrate binding"/>
    <property type="evidence" value="ECO:0007669"/>
    <property type="project" value="InterPro"/>
</dbReference>
<sequence length="340" mass="36562">MFIISLLSGLLMLNTPLSEIERGGSHSVVSDNVLSIEGVVKTPSGDPVAYANVAVVGTVKGSFTDSDGTFQLFNLADGTYELSISAVGFKSINQRVVVSQSRTEKLEITFEETGVEMPQFSLFANRDRIFSKVPGSVSFLDKSEIKSLKPISGNEVLRRMPGVHVVDEEGLGMRVNIGIRGLDPDRSRSVLVLEDGVPVALAPYGEPELYYSPAIDRMAGIEVLKGSGQLLYGPQTIGGVVNYITPNPPQEEEGSVRIQGGQGGFYSGLVNYGNTFGNTGLQVNLLRKGAENVGPTEFKITDFNTKFLFSLNEKSELGLKLGVYNELSNPKTGILSTISI</sequence>
<dbReference type="InterPro" id="IPR039426">
    <property type="entry name" value="TonB-dep_rcpt-like"/>
</dbReference>
<dbReference type="InterPro" id="IPR013784">
    <property type="entry name" value="Carb-bd-like_fold"/>
</dbReference>
<dbReference type="PANTHER" id="PTHR30442">
    <property type="entry name" value="IRON III DICITRATE TRANSPORT PROTEIN FECA"/>
    <property type="match status" value="1"/>
</dbReference>
<keyword evidence="4" id="KW-1185">Reference proteome</keyword>
<dbReference type="Proteomes" id="UP000236736">
    <property type="component" value="Unassembled WGS sequence"/>
</dbReference>
<keyword evidence="3" id="KW-0378">Hydrolase</keyword>
<keyword evidence="1" id="KW-0813">Transport</keyword>
<dbReference type="AlphaFoldDB" id="A0A1H5Y0E7"/>
<accession>A0A1H5Y0E7</accession>
<comment type="similarity">
    <text evidence="1">Belongs to the TonB-dependent receptor family.</text>
</comment>
<keyword evidence="1" id="KW-1134">Transmembrane beta strand</keyword>
<keyword evidence="3" id="KW-0645">Protease</keyword>
<protein>
    <submittedName>
        <fullName evidence="3">Carboxypeptidase regulatory-like domain-containing protein</fullName>
    </submittedName>
</protein>
<dbReference type="InterPro" id="IPR012910">
    <property type="entry name" value="Plug_dom"/>
</dbReference>
<feature type="domain" description="TonB-dependent receptor plug" evidence="2">
    <location>
        <begin position="132"/>
        <end position="240"/>
    </location>
</feature>
<dbReference type="Pfam" id="PF13715">
    <property type="entry name" value="CarbopepD_reg_2"/>
    <property type="match status" value="1"/>
</dbReference>
<keyword evidence="1" id="KW-0812">Transmembrane</keyword>
<evidence type="ECO:0000313" key="3">
    <source>
        <dbReference type="EMBL" id="SEG17474.1"/>
    </source>
</evidence>
<keyword evidence="1" id="KW-0472">Membrane</keyword>
<evidence type="ECO:0000256" key="1">
    <source>
        <dbReference type="PROSITE-ProRule" id="PRU01360"/>
    </source>
</evidence>
<dbReference type="STRING" id="1120964.GCA_001313265_05726"/>
<dbReference type="Gene3D" id="2.170.130.10">
    <property type="entry name" value="TonB-dependent receptor, plug domain"/>
    <property type="match status" value="1"/>
</dbReference>
<gene>
    <name evidence="3" type="ORF">SAMN03080598_02757</name>
</gene>
<dbReference type="EMBL" id="FNVR01000016">
    <property type="protein sequence ID" value="SEG17474.1"/>
    <property type="molecule type" value="Genomic_DNA"/>
</dbReference>
<name>A0A1H5Y0E7_9BACT</name>
<dbReference type="Gene3D" id="2.60.40.1120">
    <property type="entry name" value="Carboxypeptidase-like, regulatory domain"/>
    <property type="match status" value="1"/>
</dbReference>
<reference evidence="4" key="1">
    <citation type="submission" date="2016-10" db="EMBL/GenBank/DDBJ databases">
        <authorList>
            <person name="Varghese N."/>
            <person name="Submissions S."/>
        </authorList>
    </citation>
    <scope>NUCLEOTIDE SEQUENCE [LARGE SCALE GENOMIC DNA]</scope>
    <source>
        <strain evidence="4">DSM 17298</strain>
    </source>
</reference>
<dbReference type="Pfam" id="PF07715">
    <property type="entry name" value="Plug"/>
    <property type="match status" value="1"/>
</dbReference>
<dbReference type="SUPFAM" id="SSF49452">
    <property type="entry name" value="Starch-binding domain-like"/>
    <property type="match status" value="1"/>
</dbReference>
<comment type="subcellular location">
    <subcellularLocation>
        <location evidence="1">Cell outer membrane</location>
        <topology evidence="1">Multi-pass membrane protein</topology>
    </subcellularLocation>
</comment>
<dbReference type="GO" id="GO:0009279">
    <property type="term" value="C:cell outer membrane"/>
    <property type="evidence" value="ECO:0007669"/>
    <property type="project" value="UniProtKB-SubCell"/>
</dbReference>
<proteinExistence type="inferred from homology"/>
<keyword evidence="3" id="KW-0121">Carboxypeptidase</keyword>
<evidence type="ECO:0000259" key="2">
    <source>
        <dbReference type="Pfam" id="PF07715"/>
    </source>
</evidence>
<dbReference type="GO" id="GO:0004180">
    <property type="term" value="F:carboxypeptidase activity"/>
    <property type="evidence" value="ECO:0007669"/>
    <property type="project" value="UniProtKB-KW"/>
</dbReference>
<keyword evidence="1" id="KW-0998">Cell outer membrane</keyword>
<dbReference type="InterPro" id="IPR037066">
    <property type="entry name" value="Plug_dom_sf"/>
</dbReference>
<evidence type="ECO:0000313" key="4">
    <source>
        <dbReference type="Proteomes" id="UP000236736"/>
    </source>
</evidence>
<dbReference type="GO" id="GO:0033214">
    <property type="term" value="P:siderophore-iron import into cell"/>
    <property type="evidence" value="ECO:0007669"/>
    <property type="project" value="TreeGrafter"/>
</dbReference>
<organism evidence="3 4">
    <name type="scientific">Algoriphagus boritolerans DSM 17298 = JCM 18970</name>
    <dbReference type="NCBI Taxonomy" id="1120964"/>
    <lineage>
        <taxon>Bacteria</taxon>
        <taxon>Pseudomonadati</taxon>
        <taxon>Bacteroidota</taxon>
        <taxon>Cytophagia</taxon>
        <taxon>Cytophagales</taxon>
        <taxon>Cyclobacteriaceae</taxon>
        <taxon>Algoriphagus</taxon>
    </lineage>
</organism>
<dbReference type="RefSeq" id="WP_235009992.1">
    <property type="nucleotide sequence ID" value="NZ_FNVR01000016.1"/>
</dbReference>
<dbReference type="SUPFAM" id="SSF56935">
    <property type="entry name" value="Porins"/>
    <property type="match status" value="1"/>
</dbReference>
<dbReference type="PANTHER" id="PTHR30442:SF0">
    <property type="entry name" value="FE(3+) DICITRATE TRANSPORT PROTEIN FECA"/>
    <property type="match status" value="1"/>
</dbReference>